<accession>A0A7W7QZE3</accession>
<dbReference type="AlphaFoldDB" id="A0A7W7QZE3"/>
<evidence type="ECO:0000313" key="3">
    <source>
        <dbReference type="EMBL" id="MBB4922652.1"/>
    </source>
</evidence>
<reference evidence="3 4" key="1">
    <citation type="submission" date="2020-08" db="EMBL/GenBank/DDBJ databases">
        <title>Sequencing the genomes of 1000 actinobacteria strains.</title>
        <authorList>
            <person name="Klenk H.-P."/>
        </authorList>
    </citation>
    <scope>NUCLEOTIDE SEQUENCE [LARGE SCALE GENOMIC DNA]</scope>
    <source>
        <strain evidence="3 4">DSM 41654</strain>
    </source>
</reference>
<protein>
    <submittedName>
        <fullName evidence="3">Uncharacterized protein</fullName>
    </submittedName>
</protein>
<keyword evidence="2" id="KW-0812">Transmembrane</keyword>
<gene>
    <name evidence="3" type="ORF">FHR34_001645</name>
</gene>
<sequence length="270" mass="27292">MPFEDDLGHALREAAKASPLPRLELLAAGAAQRGQRRKRRRAVLASAASVAVLAGAGVVALQLRPTVASVSTLAATGPTATAHSAAAQPPAASVGPSPSPSPTAATPVSSSQVLELLKSKLPANLQVSHPVNEERSSGMPGPGVMAGFTLTDGSGKGNVSISITHGKPRPSVAPECGPSVPKCTDTPLPDGSNLQVYLPAPAVAGEQVWSATLQRRDGITLEVESGNVPGMNSGDTELYPNAPLLTGAQLTALAEDPVWLPVMASIPAPS</sequence>
<proteinExistence type="predicted"/>
<keyword evidence="2" id="KW-1133">Transmembrane helix</keyword>
<keyword evidence="2" id="KW-0472">Membrane</keyword>
<dbReference type="RefSeq" id="WP_184934790.1">
    <property type="nucleotide sequence ID" value="NZ_JACHJV010000001.1"/>
</dbReference>
<dbReference type="EMBL" id="JACHJV010000001">
    <property type="protein sequence ID" value="MBB4922652.1"/>
    <property type="molecule type" value="Genomic_DNA"/>
</dbReference>
<keyword evidence="4" id="KW-1185">Reference proteome</keyword>
<evidence type="ECO:0000256" key="2">
    <source>
        <dbReference type="SAM" id="Phobius"/>
    </source>
</evidence>
<feature type="transmembrane region" description="Helical" evidence="2">
    <location>
        <begin position="42"/>
        <end position="63"/>
    </location>
</feature>
<comment type="caution">
    <text evidence="3">The sequence shown here is derived from an EMBL/GenBank/DDBJ whole genome shotgun (WGS) entry which is preliminary data.</text>
</comment>
<dbReference type="Proteomes" id="UP000540506">
    <property type="component" value="Unassembled WGS sequence"/>
</dbReference>
<evidence type="ECO:0000256" key="1">
    <source>
        <dbReference type="SAM" id="MobiDB-lite"/>
    </source>
</evidence>
<evidence type="ECO:0000313" key="4">
    <source>
        <dbReference type="Proteomes" id="UP000540506"/>
    </source>
</evidence>
<name>A0A7W7QZE3_KITKI</name>
<organism evidence="3 4">
    <name type="scientific">Kitasatospora kifunensis</name>
    <name type="common">Streptomyces kifunensis</name>
    <dbReference type="NCBI Taxonomy" id="58351"/>
    <lineage>
        <taxon>Bacteria</taxon>
        <taxon>Bacillati</taxon>
        <taxon>Actinomycetota</taxon>
        <taxon>Actinomycetes</taxon>
        <taxon>Kitasatosporales</taxon>
        <taxon>Streptomycetaceae</taxon>
        <taxon>Kitasatospora</taxon>
    </lineage>
</organism>
<feature type="region of interest" description="Disordered" evidence="1">
    <location>
        <begin position="81"/>
        <end position="111"/>
    </location>
</feature>